<keyword evidence="1" id="KW-0812">Transmembrane</keyword>
<evidence type="ECO:0000256" key="1">
    <source>
        <dbReference type="SAM" id="Phobius"/>
    </source>
</evidence>
<reference evidence="3" key="1">
    <citation type="submission" date="2022-11" db="UniProtKB">
        <authorList>
            <consortium name="WormBaseParasite"/>
        </authorList>
    </citation>
    <scope>IDENTIFICATION</scope>
</reference>
<organism evidence="2 3">
    <name type="scientific">Parascaris equorum</name>
    <name type="common">Equine roundworm</name>
    <dbReference type="NCBI Taxonomy" id="6256"/>
    <lineage>
        <taxon>Eukaryota</taxon>
        <taxon>Metazoa</taxon>
        <taxon>Ecdysozoa</taxon>
        <taxon>Nematoda</taxon>
        <taxon>Chromadorea</taxon>
        <taxon>Rhabditida</taxon>
        <taxon>Spirurina</taxon>
        <taxon>Ascaridomorpha</taxon>
        <taxon>Ascaridoidea</taxon>
        <taxon>Ascarididae</taxon>
        <taxon>Parascaris</taxon>
    </lineage>
</organism>
<feature type="transmembrane region" description="Helical" evidence="1">
    <location>
        <begin position="18"/>
        <end position="41"/>
    </location>
</feature>
<evidence type="ECO:0000313" key="2">
    <source>
        <dbReference type="Proteomes" id="UP000887564"/>
    </source>
</evidence>
<dbReference type="WBParaSite" id="PEQ_0000406701-mRNA-1">
    <property type="protein sequence ID" value="PEQ_0000406701-mRNA-1"/>
    <property type="gene ID" value="PEQ_0000406701"/>
</dbReference>
<sequence length="42" mass="4683">MFVIYLFSREGKEDLEGVIVHVVHQIGIMCAIPGIVLAALYH</sequence>
<keyword evidence="1" id="KW-1133">Transmembrane helix</keyword>
<name>A0A914RH06_PAREQ</name>
<protein>
    <submittedName>
        <fullName evidence="3">Uncharacterized protein</fullName>
    </submittedName>
</protein>
<accession>A0A914RH06</accession>
<keyword evidence="1" id="KW-0472">Membrane</keyword>
<dbReference type="Proteomes" id="UP000887564">
    <property type="component" value="Unplaced"/>
</dbReference>
<dbReference type="AlphaFoldDB" id="A0A914RH06"/>
<evidence type="ECO:0000313" key="3">
    <source>
        <dbReference type="WBParaSite" id="PEQ_0000406701-mRNA-1"/>
    </source>
</evidence>
<proteinExistence type="predicted"/>
<keyword evidence="2" id="KW-1185">Reference proteome</keyword>